<keyword evidence="2" id="KW-1185">Reference proteome</keyword>
<dbReference type="AlphaFoldDB" id="A0A240EFG0"/>
<protein>
    <submittedName>
        <fullName evidence="1">Uncharacterized protein</fullName>
    </submittedName>
</protein>
<dbReference type="RefSeq" id="WP_096992552.1">
    <property type="nucleotide sequence ID" value="NZ_JBHSII010000006.1"/>
</dbReference>
<proteinExistence type="predicted"/>
<gene>
    <name evidence="1" type="ORF">VTH8203_00862</name>
</gene>
<dbReference type="EMBL" id="OANU01000006">
    <property type="protein sequence ID" value="SNX47261.1"/>
    <property type="molecule type" value="Genomic_DNA"/>
</dbReference>
<organism evidence="1 2">
    <name type="scientific">Vibrio thalassae</name>
    <dbReference type="NCBI Taxonomy" id="1243014"/>
    <lineage>
        <taxon>Bacteria</taxon>
        <taxon>Pseudomonadati</taxon>
        <taxon>Pseudomonadota</taxon>
        <taxon>Gammaproteobacteria</taxon>
        <taxon>Vibrionales</taxon>
        <taxon>Vibrionaceae</taxon>
        <taxon>Vibrio</taxon>
    </lineage>
</organism>
<dbReference type="Proteomes" id="UP000219336">
    <property type="component" value="Unassembled WGS sequence"/>
</dbReference>
<evidence type="ECO:0000313" key="1">
    <source>
        <dbReference type="EMBL" id="SNX47261.1"/>
    </source>
</evidence>
<accession>A0A240EFG0</accession>
<evidence type="ECO:0000313" key="2">
    <source>
        <dbReference type="Proteomes" id="UP000219336"/>
    </source>
</evidence>
<name>A0A240EFG0_9VIBR</name>
<reference evidence="2" key="1">
    <citation type="submission" date="2016-06" db="EMBL/GenBank/DDBJ databases">
        <authorList>
            <person name="Rodrigo-Torres L."/>
            <person name="Arahal R.D."/>
            <person name="Lucena T."/>
        </authorList>
    </citation>
    <scope>NUCLEOTIDE SEQUENCE [LARGE SCALE GENOMIC DNA]</scope>
    <source>
        <strain evidence="2">CECT8203</strain>
    </source>
</reference>
<sequence>MEKSQQLKEDLLELVEHSCGTEAILTEKSGNRVQLRYFEPQPSWDWDDVTDLVGGYVQTNEQAPLGACDISEHGICLLTIFEIVRTCMDDADFKSEVINALTEKATFVVIEHLEARFGFHRKQFHPVLNQTKKTAITDPSELISAMLGITHNMTEFEKIQAKLLQYKAIIGQYVDYLISEEEELSLDSNPDSEIECEYYQPLFHLMHKHALDVAYVRNNAAGEALQEHTVLVDEDSYGRLSIRETVDYEYVYKAFSFEADVEHLINIFLIGSIESNNASGEISLDITDQTLFLQHGQIQIFKDLRTCIAWANERIDRKSCTTFQLNRAYGKAVRYMAQSRIDTYNAIIDDGIHCIVEQTFEYVDDTWEPLEYVSAVGGYVGDVSLLNSELSSDYH</sequence>